<reference evidence="8 9" key="1">
    <citation type="submission" date="2019-12" db="EMBL/GenBank/DDBJ databases">
        <title>Shinella granuli gen. nov., sp. nov., and proposal of the reclassification of Zoogloea ramigera ATCC 19623 as Shinella zoogloeoides sp. nov.</title>
        <authorList>
            <person name="Gao J."/>
        </authorList>
    </citation>
    <scope>NUCLEOTIDE SEQUENCE [LARGE SCALE GENOMIC DNA]</scope>
    <source>
        <strain evidence="8 9">DSM 287</strain>
    </source>
</reference>
<dbReference type="Gene3D" id="3.40.50.300">
    <property type="entry name" value="P-loop containing nucleotide triphosphate hydrolases"/>
    <property type="match status" value="2"/>
</dbReference>
<evidence type="ECO:0000256" key="5">
    <source>
        <dbReference type="ARBA" id="ARBA00023136"/>
    </source>
</evidence>
<accession>A0A6N8TE23</accession>
<dbReference type="Pfam" id="PF10412">
    <property type="entry name" value="TrwB_AAD_bind"/>
    <property type="match status" value="1"/>
</dbReference>
<dbReference type="InterPro" id="IPR027417">
    <property type="entry name" value="P-loop_NTPase"/>
</dbReference>
<dbReference type="InterPro" id="IPR019476">
    <property type="entry name" value="T4SS_TraD_DNA-bd"/>
</dbReference>
<gene>
    <name evidence="8" type="ORF">GR156_12795</name>
</gene>
<evidence type="ECO:0000256" key="6">
    <source>
        <dbReference type="SAM" id="Phobius"/>
    </source>
</evidence>
<evidence type="ECO:0000256" key="2">
    <source>
        <dbReference type="ARBA" id="ARBA00022475"/>
    </source>
</evidence>
<dbReference type="PANTHER" id="PTHR37937:SF1">
    <property type="entry name" value="CONJUGATIVE TRANSFER: DNA TRANSPORT"/>
    <property type="match status" value="1"/>
</dbReference>
<dbReference type="GO" id="GO:0005886">
    <property type="term" value="C:plasma membrane"/>
    <property type="evidence" value="ECO:0007669"/>
    <property type="project" value="UniProtKB-SubCell"/>
</dbReference>
<proteinExistence type="predicted"/>
<protein>
    <submittedName>
        <fullName evidence="8">DUF853 family protein</fullName>
    </submittedName>
</protein>
<keyword evidence="4 6" id="KW-1133">Transmembrane helix</keyword>
<dbReference type="OrthoDB" id="102453at2"/>
<keyword evidence="2" id="KW-1003">Cell membrane</keyword>
<evidence type="ECO:0000256" key="4">
    <source>
        <dbReference type="ARBA" id="ARBA00022989"/>
    </source>
</evidence>
<dbReference type="RefSeq" id="WP_160786576.1">
    <property type="nucleotide sequence ID" value="NZ_CP086610.1"/>
</dbReference>
<feature type="domain" description="Type IV secretion system coupling protein TraD DNA-binding" evidence="7">
    <location>
        <begin position="170"/>
        <end position="539"/>
    </location>
</feature>
<dbReference type="Proteomes" id="UP000440304">
    <property type="component" value="Unassembled WGS sequence"/>
</dbReference>
<evidence type="ECO:0000313" key="8">
    <source>
        <dbReference type="EMBL" id="MXO01189.1"/>
    </source>
</evidence>
<evidence type="ECO:0000256" key="3">
    <source>
        <dbReference type="ARBA" id="ARBA00022692"/>
    </source>
</evidence>
<dbReference type="AlphaFoldDB" id="A0A6N8TE23"/>
<dbReference type="SUPFAM" id="SSF52540">
    <property type="entry name" value="P-loop containing nucleoside triphosphate hydrolases"/>
    <property type="match status" value="1"/>
</dbReference>
<keyword evidence="5 6" id="KW-0472">Membrane</keyword>
<dbReference type="InterPro" id="IPR051539">
    <property type="entry name" value="T4SS-coupling_protein"/>
</dbReference>
<evidence type="ECO:0000259" key="7">
    <source>
        <dbReference type="Pfam" id="PF10412"/>
    </source>
</evidence>
<comment type="subcellular location">
    <subcellularLocation>
        <location evidence="1">Cell membrane</location>
        <topology evidence="1">Multi-pass membrane protein</topology>
    </subcellularLocation>
</comment>
<keyword evidence="3 6" id="KW-0812">Transmembrane</keyword>
<sequence>MSLHPLSPRQPLLHATVAGCLTGAFLTLVSFLFLNAAFPLIAWVPALDRPLVADLQFLSKVFASLLDPGRGQGPLGLAVMFVELPAQTIALAKEFDIALPLSVRILSAIILGSWAAAFVRGAILDAALAEPAVEHVKGPKLLSGRVAAGSLQTAWTRRFGKVRDGVYLAPDVQMPRALEAEHILITGGTGAGKTTILETILDSALKRGDRILVLDVKGDLKARLPCADMAVLSLSDADAARWDVGRDILTRSDALELAIELIPQTSDPSWSSGARRVLAALVGLLQKKSASQGKVWNWRHLDTLLQKPVSDLHRLLQADYPAEASFIDVSNDATLKQAMSFYLVLITCAGLVVNACASSTSGRQVHGLSIREWAEGRSAQALILHQSARQPELSSTIARLVLKIVADTVVARPLLQGSDPVWLALDELPQLGRCAAVTRLAAIGRSAGVRLVAIVQSPAQLRETYGIEGAQGLIDNLATKIVSRVSSGKTAIEISSTWIGERTVRWSEEVASDARGTVRHEARMKDIPVVDPSLLSDELGLSCSPTGSLRVHALVIGHGNVARLAWPVGRWVNGASERKMYRSAGKQGVATPVS</sequence>
<dbReference type="PANTHER" id="PTHR37937">
    <property type="entry name" value="CONJUGATIVE TRANSFER: DNA TRANSPORT"/>
    <property type="match status" value="1"/>
</dbReference>
<comment type="caution">
    <text evidence="8">The sequence shown here is derived from an EMBL/GenBank/DDBJ whole genome shotgun (WGS) entry which is preliminary data.</text>
</comment>
<evidence type="ECO:0000313" key="9">
    <source>
        <dbReference type="Proteomes" id="UP000440304"/>
    </source>
</evidence>
<feature type="transmembrane region" description="Helical" evidence="6">
    <location>
        <begin position="12"/>
        <end position="34"/>
    </location>
</feature>
<dbReference type="EMBL" id="WUML01000010">
    <property type="protein sequence ID" value="MXO01189.1"/>
    <property type="molecule type" value="Genomic_DNA"/>
</dbReference>
<name>A0A6N8TE23_SHIZO</name>
<evidence type="ECO:0000256" key="1">
    <source>
        <dbReference type="ARBA" id="ARBA00004651"/>
    </source>
</evidence>
<dbReference type="CDD" id="cd01127">
    <property type="entry name" value="TrwB_TraG_TraD_VirD4"/>
    <property type="match status" value="1"/>
</dbReference>
<organism evidence="8 9">
    <name type="scientific">Shinella zoogloeoides</name>
    <name type="common">Crabtreella saccharophila</name>
    <dbReference type="NCBI Taxonomy" id="352475"/>
    <lineage>
        <taxon>Bacteria</taxon>
        <taxon>Pseudomonadati</taxon>
        <taxon>Pseudomonadota</taxon>
        <taxon>Alphaproteobacteria</taxon>
        <taxon>Hyphomicrobiales</taxon>
        <taxon>Rhizobiaceae</taxon>
        <taxon>Shinella</taxon>
    </lineage>
</organism>